<dbReference type="AlphaFoldDB" id="A0A7G2EUV8"/>
<dbReference type="Proteomes" id="UP000516314">
    <property type="component" value="Chromosome 4"/>
</dbReference>
<protein>
    <submittedName>
        <fullName evidence="2">(thale cress) hypothetical protein</fullName>
    </submittedName>
</protein>
<dbReference type="EMBL" id="LR881469">
    <property type="protein sequence ID" value="CAD5327021.1"/>
    <property type="molecule type" value="Genomic_DNA"/>
</dbReference>
<evidence type="ECO:0000256" key="1">
    <source>
        <dbReference type="SAM" id="MobiDB-lite"/>
    </source>
</evidence>
<feature type="region of interest" description="Disordered" evidence="1">
    <location>
        <begin position="1"/>
        <end position="24"/>
    </location>
</feature>
<proteinExistence type="predicted"/>
<feature type="compositionally biased region" description="Polar residues" evidence="1">
    <location>
        <begin position="92"/>
        <end position="103"/>
    </location>
</feature>
<sequence>MSRGRGSSSSAGSSRGRGSVGKANVARIVDQHEIGVANMAVTDSDRAAVCNLTDEQWLNILAYTGEEGSETLVDDTNPFVTEPEPALAQILTTHSPPIRNQSQRSKKASKENPTITSTEISQESDIIEHDEVETNDNDHGDNVIETEEL</sequence>
<feature type="region of interest" description="Disordered" evidence="1">
    <location>
        <begin position="92"/>
        <end position="149"/>
    </location>
</feature>
<feature type="compositionally biased region" description="Low complexity" evidence="1">
    <location>
        <begin position="1"/>
        <end position="17"/>
    </location>
</feature>
<evidence type="ECO:0000313" key="2">
    <source>
        <dbReference type="EMBL" id="CAD5327021.1"/>
    </source>
</evidence>
<name>A0A7G2EUV8_ARATH</name>
<gene>
    <name evidence="2" type="ORF">AT9943_LOCUS14742</name>
</gene>
<feature type="compositionally biased region" description="Polar residues" evidence="1">
    <location>
        <begin position="111"/>
        <end position="124"/>
    </location>
</feature>
<reference evidence="2 3" key="1">
    <citation type="submission" date="2020-09" db="EMBL/GenBank/DDBJ databases">
        <authorList>
            <person name="Ashkenazy H."/>
        </authorList>
    </citation>
    <scope>NUCLEOTIDE SEQUENCE [LARGE SCALE GENOMIC DNA]</scope>
    <source>
        <strain evidence="3">cv. Cdm-0</strain>
    </source>
</reference>
<organism evidence="2 3">
    <name type="scientific">Arabidopsis thaliana</name>
    <name type="common">Mouse-ear cress</name>
    <dbReference type="NCBI Taxonomy" id="3702"/>
    <lineage>
        <taxon>Eukaryota</taxon>
        <taxon>Viridiplantae</taxon>
        <taxon>Streptophyta</taxon>
        <taxon>Embryophyta</taxon>
        <taxon>Tracheophyta</taxon>
        <taxon>Spermatophyta</taxon>
        <taxon>Magnoliopsida</taxon>
        <taxon>eudicotyledons</taxon>
        <taxon>Gunneridae</taxon>
        <taxon>Pentapetalae</taxon>
        <taxon>rosids</taxon>
        <taxon>malvids</taxon>
        <taxon>Brassicales</taxon>
        <taxon>Brassicaceae</taxon>
        <taxon>Camelineae</taxon>
        <taxon>Arabidopsis</taxon>
    </lineage>
</organism>
<accession>A0A7G2EUV8</accession>
<evidence type="ECO:0000313" key="3">
    <source>
        <dbReference type="Proteomes" id="UP000516314"/>
    </source>
</evidence>